<dbReference type="AlphaFoldDB" id="A0A6G1C411"/>
<feature type="region of interest" description="Disordered" evidence="1">
    <location>
        <begin position="1"/>
        <end position="27"/>
    </location>
</feature>
<feature type="region of interest" description="Disordered" evidence="1">
    <location>
        <begin position="40"/>
        <end position="84"/>
    </location>
</feature>
<evidence type="ECO:0000313" key="2">
    <source>
        <dbReference type="EMBL" id="KAF0894902.1"/>
    </source>
</evidence>
<gene>
    <name evidence="2" type="ORF">E2562_004903</name>
</gene>
<dbReference type="EMBL" id="SPHZ02000010">
    <property type="protein sequence ID" value="KAF0894902.1"/>
    <property type="molecule type" value="Genomic_DNA"/>
</dbReference>
<keyword evidence="3" id="KW-1185">Reference proteome</keyword>
<comment type="caution">
    <text evidence="2">The sequence shown here is derived from an EMBL/GenBank/DDBJ whole genome shotgun (WGS) entry which is preliminary data.</text>
</comment>
<feature type="compositionally biased region" description="Basic and acidic residues" evidence="1">
    <location>
        <begin position="64"/>
        <end position="84"/>
    </location>
</feature>
<organism evidence="2 3">
    <name type="scientific">Oryza meyeriana var. granulata</name>
    <dbReference type="NCBI Taxonomy" id="110450"/>
    <lineage>
        <taxon>Eukaryota</taxon>
        <taxon>Viridiplantae</taxon>
        <taxon>Streptophyta</taxon>
        <taxon>Embryophyta</taxon>
        <taxon>Tracheophyta</taxon>
        <taxon>Spermatophyta</taxon>
        <taxon>Magnoliopsida</taxon>
        <taxon>Liliopsida</taxon>
        <taxon>Poales</taxon>
        <taxon>Poaceae</taxon>
        <taxon>BOP clade</taxon>
        <taxon>Oryzoideae</taxon>
        <taxon>Oryzeae</taxon>
        <taxon>Oryzinae</taxon>
        <taxon>Oryza</taxon>
        <taxon>Oryza meyeriana</taxon>
    </lineage>
</organism>
<protein>
    <submittedName>
        <fullName evidence="2">Uncharacterized protein</fullName>
    </submittedName>
</protein>
<evidence type="ECO:0000313" key="3">
    <source>
        <dbReference type="Proteomes" id="UP000479710"/>
    </source>
</evidence>
<name>A0A6G1C411_9ORYZ</name>
<proteinExistence type="predicted"/>
<evidence type="ECO:0000256" key="1">
    <source>
        <dbReference type="SAM" id="MobiDB-lite"/>
    </source>
</evidence>
<dbReference type="Proteomes" id="UP000479710">
    <property type="component" value="Unassembled WGS sequence"/>
</dbReference>
<sequence length="84" mass="8665">MGGGAYQTRRQRVSDNAQVGLGNDQGTNRCDEACGADGVARHGQSRRQTAGGGGGSVAALRNCSGKDARSTGKLVECGEKRERV</sequence>
<accession>A0A6G1C411</accession>
<reference evidence="2 3" key="1">
    <citation type="submission" date="2019-11" db="EMBL/GenBank/DDBJ databases">
        <title>Whole genome sequence of Oryza granulata.</title>
        <authorList>
            <person name="Li W."/>
        </authorList>
    </citation>
    <scope>NUCLEOTIDE SEQUENCE [LARGE SCALE GENOMIC DNA]</scope>
    <source>
        <strain evidence="3">cv. Menghai</strain>
        <tissue evidence="2">Leaf</tissue>
    </source>
</reference>